<keyword evidence="3 4" id="KW-0862">Zinc</keyword>
<dbReference type="Proteomes" id="UP001163550">
    <property type="component" value="Chromosome"/>
</dbReference>
<organism evidence="5 6">
    <name type="scientific">Acetobacterium wieringae</name>
    <dbReference type="NCBI Taxonomy" id="52694"/>
    <lineage>
        <taxon>Bacteria</taxon>
        <taxon>Bacillati</taxon>
        <taxon>Bacillota</taxon>
        <taxon>Clostridia</taxon>
        <taxon>Eubacteriales</taxon>
        <taxon>Eubacteriaceae</taxon>
        <taxon>Acetobacterium</taxon>
    </lineage>
</organism>
<sequence>MHEIGVLYKMVEQVEAVAKQQNLEQIAVIEVEVGELSGILPVFLEKYYPIVIENKVLFEASELCIQVIPGQALCCDCQTLYNVMKNEGTCPKCESREKTILGGREFILKNIIIRQNRE</sequence>
<evidence type="ECO:0000313" key="5">
    <source>
        <dbReference type="EMBL" id="UYO64356.1"/>
    </source>
</evidence>
<dbReference type="EMBL" id="CP087994">
    <property type="protein sequence ID" value="UYO64356.1"/>
    <property type="molecule type" value="Genomic_DNA"/>
</dbReference>
<feature type="binding site" evidence="4">
    <location>
        <position position="90"/>
    </location>
    <ligand>
        <name>Zn(2+)</name>
        <dbReference type="ChEBI" id="CHEBI:29105"/>
    </ligand>
</feature>
<comment type="similarity">
    <text evidence="4">Belongs to the HypA/HybF family.</text>
</comment>
<dbReference type="Pfam" id="PF01155">
    <property type="entry name" value="HypA"/>
    <property type="match status" value="1"/>
</dbReference>
<keyword evidence="1 4" id="KW-0533">Nickel</keyword>
<dbReference type="PANTHER" id="PTHR34535">
    <property type="entry name" value="HYDROGENASE MATURATION FACTOR HYPA"/>
    <property type="match status" value="1"/>
</dbReference>
<dbReference type="InterPro" id="IPR000688">
    <property type="entry name" value="HypA/HybF"/>
</dbReference>
<protein>
    <recommendedName>
        <fullName evidence="4">Hydrogenase maturation factor HypA</fullName>
    </recommendedName>
</protein>
<feature type="binding site" evidence="4">
    <location>
        <position position="2"/>
    </location>
    <ligand>
        <name>Ni(2+)</name>
        <dbReference type="ChEBI" id="CHEBI:49786"/>
    </ligand>
</feature>
<dbReference type="Gene3D" id="3.30.2320.80">
    <property type="match status" value="1"/>
</dbReference>
<name>A0ABY6HIJ1_9FIRM</name>
<evidence type="ECO:0000256" key="4">
    <source>
        <dbReference type="HAMAP-Rule" id="MF_00213"/>
    </source>
</evidence>
<feature type="binding site" evidence="4">
    <location>
        <position position="74"/>
    </location>
    <ligand>
        <name>Zn(2+)</name>
        <dbReference type="ChEBI" id="CHEBI:29105"/>
    </ligand>
</feature>
<evidence type="ECO:0000256" key="2">
    <source>
        <dbReference type="ARBA" id="ARBA00022723"/>
    </source>
</evidence>
<comment type="function">
    <text evidence="4">Involved in the maturation of [NiFe] hydrogenases. Required for nickel insertion into the metal center of the hydrogenase.</text>
</comment>
<feature type="binding site" evidence="4">
    <location>
        <position position="77"/>
    </location>
    <ligand>
        <name>Zn(2+)</name>
        <dbReference type="ChEBI" id="CHEBI:29105"/>
    </ligand>
</feature>
<proteinExistence type="inferred from homology"/>
<feature type="binding site" evidence="4">
    <location>
        <position position="93"/>
    </location>
    <ligand>
        <name>Zn(2+)</name>
        <dbReference type="ChEBI" id="CHEBI:29105"/>
    </ligand>
</feature>
<evidence type="ECO:0000256" key="3">
    <source>
        <dbReference type="ARBA" id="ARBA00022833"/>
    </source>
</evidence>
<evidence type="ECO:0000313" key="6">
    <source>
        <dbReference type="Proteomes" id="UP001163550"/>
    </source>
</evidence>
<keyword evidence="6" id="KW-1185">Reference proteome</keyword>
<dbReference type="PIRSF" id="PIRSF004761">
    <property type="entry name" value="Hydrgn_mat_HypA"/>
    <property type="match status" value="1"/>
</dbReference>
<reference evidence="5" key="1">
    <citation type="submission" date="2021-11" db="EMBL/GenBank/DDBJ databases">
        <title>Isoprene-degrading acetogen.</title>
        <authorList>
            <person name="Yang Y."/>
            <person name="Jin H."/>
            <person name="Yan J."/>
        </authorList>
    </citation>
    <scope>NUCLEOTIDE SEQUENCE</scope>
    <source>
        <strain evidence="5">Berkeley</strain>
    </source>
</reference>
<accession>A0ABY6HIJ1</accession>
<gene>
    <name evidence="4" type="primary">hypA</name>
    <name evidence="5" type="ORF">LNN31_08030</name>
</gene>
<dbReference type="RefSeq" id="WP_263993108.1">
    <property type="nucleotide sequence ID" value="NZ_CABIIK010000043.1"/>
</dbReference>
<evidence type="ECO:0000256" key="1">
    <source>
        <dbReference type="ARBA" id="ARBA00022596"/>
    </source>
</evidence>
<dbReference type="PANTHER" id="PTHR34535:SF3">
    <property type="entry name" value="HYDROGENASE MATURATION FACTOR HYPA"/>
    <property type="match status" value="1"/>
</dbReference>
<dbReference type="HAMAP" id="MF_00213">
    <property type="entry name" value="HypA_HybF"/>
    <property type="match status" value="1"/>
</dbReference>
<keyword evidence="2 4" id="KW-0479">Metal-binding</keyword>